<feature type="compositionally biased region" description="Polar residues" evidence="1">
    <location>
        <begin position="184"/>
        <end position="214"/>
    </location>
</feature>
<evidence type="ECO:0000313" key="3">
    <source>
        <dbReference type="Proteomes" id="UP001231189"/>
    </source>
</evidence>
<organism evidence="2 3">
    <name type="scientific">Lolium multiflorum</name>
    <name type="common">Italian ryegrass</name>
    <name type="synonym">Lolium perenne subsp. multiflorum</name>
    <dbReference type="NCBI Taxonomy" id="4521"/>
    <lineage>
        <taxon>Eukaryota</taxon>
        <taxon>Viridiplantae</taxon>
        <taxon>Streptophyta</taxon>
        <taxon>Embryophyta</taxon>
        <taxon>Tracheophyta</taxon>
        <taxon>Spermatophyta</taxon>
        <taxon>Magnoliopsida</taxon>
        <taxon>Liliopsida</taxon>
        <taxon>Poales</taxon>
        <taxon>Poaceae</taxon>
        <taxon>BOP clade</taxon>
        <taxon>Pooideae</taxon>
        <taxon>Poodae</taxon>
        <taxon>Poeae</taxon>
        <taxon>Poeae Chloroplast Group 2 (Poeae type)</taxon>
        <taxon>Loliodinae</taxon>
        <taxon>Loliinae</taxon>
        <taxon>Lolium</taxon>
    </lineage>
</organism>
<evidence type="ECO:0000313" key="2">
    <source>
        <dbReference type="EMBL" id="KAK1653547.1"/>
    </source>
</evidence>
<protein>
    <submittedName>
        <fullName evidence="2">Uncharacterized protein</fullName>
    </submittedName>
</protein>
<accession>A0AAD8SLY4</accession>
<proteinExistence type="predicted"/>
<reference evidence="2" key="1">
    <citation type="submission" date="2023-07" db="EMBL/GenBank/DDBJ databases">
        <title>A chromosome-level genome assembly of Lolium multiflorum.</title>
        <authorList>
            <person name="Chen Y."/>
            <person name="Copetti D."/>
            <person name="Kolliker R."/>
            <person name="Studer B."/>
        </authorList>
    </citation>
    <scope>NUCLEOTIDE SEQUENCE</scope>
    <source>
        <strain evidence="2">02402/16</strain>
        <tissue evidence="2">Leaf</tissue>
    </source>
</reference>
<comment type="caution">
    <text evidence="2">The sequence shown here is derived from an EMBL/GenBank/DDBJ whole genome shotgun (WGS) entry which is preliminary data.</text>
</comment>
<keyword evidence="3" id="KW-1185">Reference proteome</keyword>
<feature type="region of interest" description="Disordered" evidence="1">
    <location>
        <begin position="170"/>
        <end position="214"/>
    </location>
</feature>
<sequence>MENYSSSWEQRDEDGGGDGSGSMEKPSGALPVRQTQLLALLAPISHMIKNVNSGSLSDVHKSVTDAFAPSVLFPGQASSSASASPSYTQFLHTLVKSGSDKAFMIQKKYKKELGPILEAVNEEDFSEEQVDYDTTDSESVATSERYINPGQGVMALAVPSLQERVTAVLPADGSQPKIDGTQEAPLSQVDNPTDMETNDGTDINESLTQAGGGS</sequence>
<name>A0AAD8SLY4_LOLMU</name>
<evidence type="ECO:0000256" key="1">
    <source>
        <dbReference type="SAM" id="MobiDB-lite"/>
    </source>
</evidence>
<gene>
    <name evidence="2" type="ORF">QYE76_071352</name>
</gene>
<dbReference type="EMBL" id="JAUUTY010000004">
    <property type="protein sequence ID" value="KAK1653547.1"/>
    <property type="molecule type" value="Genomic_DNA"/>
</dbReference>
<dbReference type="Proteomes" id="UP001231189">
    <property type="component" value="Unassembled WGS sequence"/>
</dbReference>
<dbReference type="AlphaFoldDB" id="A0AAD8SLY4"/>
<feature type="region of interest" description="Disordered" evidence="1">
    <location>
        <begin position="1"/>
        <end position="29"/>
    </location>
</feature>